<protein>
    <recommendedName>
        <fullName evidence="2">C2H2-type domain-containing protein</fullName>
    </recommendedName>
</protein>
<dbReference type="InterPro" id="IPR013087">
    <property type="entry name" value="Znf_C2H2_type"/>
</dbReference>
<dbReference type="PROSITE" id="PS50157">
    <property type="entry name" value="ZINC_FINGER_C2H2_2"/>
    <property type="match status" value="1"/>
</dbReference>
<evidence type="ECO:0000313" key="4">
    <source>
        <dbReference type="Proteomes" id="UP001434883"/>
    </source>
</evidence>
<dbReference type="SUPFAM" id="SSF57667">
    <property type="entry name" value="beta-beta-alpha zinc fingers"/>
    <property type="match status" value="1"/>
</dbReference>
<dbReference type="SMART" id="SM00355">
    <property type="entry name" value="ZnF_C2H2"/>
    <property type="match status" value="2"/>
</dbReference>
<reference evidence="3 4" key="1">
    <citation type="submission" date="2021-06" db="EMBL/GenBank/DDBJ databases">
        <authorList>
            <person name="Palmer J.M."/>
        </authorList>
    </citation>
    <scope>NUCLEOTIDE SEQUENCE [LARGE SCALE GENOMIC DNA]</scope>
    <source>
        <strain evidence="3 4">XC_2019</strain>
        <tissue evidence="3">Muscle</tissue>
    </source>
</reference>
<keyword evidence="1" id="KW-0863">Zinc-finger</keyword>
<feature type="domain" description="C2H2-type" evidence="2">
    <location>
        <begin position="47"/>
        <end position="73"/>
    </location>
</feature>
<organism evidence="3 4">
    <name type="scientific">Xenoophorus captivus</name>
    <dbReference type="NCBI Taxonomy" id="1517983"/>
    <lineage>
        <taxon>Eukaryota</taxon>
        <taxon>Metazoa</taxon>
        <taxon>Chordata</taxon>
        <taxon>Craniata</taxon>
        <taxon>Vertebrata</taxon>
        <taxon>Euteleostomi</taxon>
        <taxon>Actinopterygii</taxon>
        <taxon>Neopterygii</taxon>
        <taxon>Teleostei</taxon>
        <taxon>Neoteleostei</taxon>
        <taxon>Acanthomorphata</taxon>
        <taxon>Ovalentaria</taxon>
        <taxon>Atherinomorphae</taxon>
        <taxon>Cyprinodontiformes</taxon>
        <taxon>Goodeidae</taxon>
        <taxon>Xenoophorus</taxon>
    </lineage>
</organism>
<keyword evidence="4" id="KW-1185">Reference proteome</keyword>
<dbReference type="Pfam" id="PF13912">
    <property type="entry name" value="zf-C2H2_6"/>
    <property type="match status" value="1"/>
</dbReference>
<dbReference type="EMBL" id="JAHRIN010003110">
    <property type="protein sequence ID" value="MEQ2192655.1"/>
    <property type="molecule type" value="Genomic_DNA"/>
</dbReference>
<proteinExistence type="predicted"/>
<keyword evidence="1" id="KW-0862">Zinc</keyword>
<dbReference type="Gene3D" id="3.30.160.60">
    <property type="entry name" value="Classic Zinc Finger"/>
    <property type="match status" value="1"/>
</dbReference>
<dbReference type="InterPro" id="IPR036236">
    <property type="entry name" value="Znf_C2H2_sf"/>
</dbReference>
<keyword evidence="1" id="KW-0479">Metal-binding</keyword>
<dbReference type="PROSITE" id="PS00028">
    <property type="entry name" value="ZINC_FINGER_C2H2_1"/>
    <property type="match status" value="1"/>
</dbReference>
<comment type="caution">
    <text evidence="3">The sequence shown here is derived from an EMBL/GenBank/DDBJ whole genome shotgun (WGS) entry which is preliminary data.</text>
</comment>
<dbReference type="Proteomes" id="UP001434883">
    <property type="component" value="Unassembled WGS sequence"/>
</dbReference>
<evidence type="ECO:0000256" key="1">
    <source>
        <dbReference type="PROSITE-ProRule" id="PRU00042"/>
    </source>
</evidence>
<accession>A0ABV0QA21</accession>
<sequence>MSSTIRPQIPHHAAQEGRECGDEFVLQSQLSLHMEEHRKELSAIKVYTCKTCGKEFKTFVELREHTKSHVKMR</sequence>
<evidence type="ECO:0000259" key="2">
    <source>
        <dbReference type="PROSITE" id="PS50157"/>
    </source>
</evidence>
<gene>
    <name evidence="3" type="ORF">XENOCAPTIV_015051</name>
</gene>
<evidence type="ECO:0000313" key="3">
    <source>
        <dbReference type="EMBL" id="MEQ2192655.1"/>
    </source>
</evidence>
<name>A0ABV0QA21_9TELE</name>